<organism evidence="5 6">
    <name type="scientific">Cyprinodon variegatus</name>
    <name type="common">Sheepshead minnow</name>
    <dbReference type="NCBI Taxonomy" id="28743"/>
    <lineage>
        <taxon>Eukaryota</taxon>
        <taxon>Metazoa</taxon>
        <taxon>Chordata</taxon>
        <taxon>Craniata</taxon>
        <taxon>Vertebrata</taxon>
        <taxon>Euteleostomi</taxon>
        <taxon>Actinopterygii</taxon>
        <taxon>Neopterygii</taxon>
        <taxon>Teleostei</taxon>
        <taxon>Neoteleostei</taxon>
        <taxon>Acanthomorphata</taxon>
        <taxon>Ovalentaria</taxon>
        <taxon>Atherinomorphae</taxon>
        <taxon>Cyprinodontiformes</taxon>
        <taxon>Cyprinodontidae</taxon>
        <taxon>Cyprinodon</taxon>
    </lineage>
</organism>
<dbReference type="Ensembl" id="ENSCVAT00000003053.1">
    <property type="protein sequence ID" value="ENSCVAP00000007592.1"/>
    <property type="gene ID" value="ENSCVAG00000009259.1"/>
</dbReference>
<keyword evidence="6" id="KW-1185">Reference proteome</keyword>
<evidence type="ECO:0000313" key="5">
    <source>
        <dbReference type="Ensembl" id="ENSCVAP00000007592.1"/>
    </source>
</evidence>
<dbReference type="GO" id="GO:0003723">
    <property type="term" value="F:RNA binding"/>
    <property type="evidence" value="ECO:0007669"/>
    <property type="project" value="UniProtKB-KW"/>
</dbReference>
<feature type="region of interest" description="Disordered" evidence="3">
    <location>
        <begin position="250"/>
        <end position="278"/>
    </location>
</feature>
<feature type="domain" description="RRM" evidence="4">
    <location>
        <begin position="117"/>
        <end position="185"/>
    </location>
</feature>
<dbReference type="Gene3D" id="3.30.70.330">
    <property type="match status" value="3"/>
</dbReference>
<proteinExistence type="predicted"/>
<evidence type="ECO:0000256" key="2">
    <source>
        <dbReference type="ARBA" id="ARBA00022884"/>
    </source>
</evidence>
<evidence type="ECO:0000259" key="4">
    <source>
        <dbReference type="SMART" id="SM00360"/>
    </source>
</evidence>
<accession>A0A3Q2CQ50</accession>
<name>A0A3Q2CQ50_CYPVA</name>
<dbReference type="Proteomes" id="UP000265020">
    <property type="component" value="Unassembled WGS sequence"/>
</dbReference>
<dbReference type="AlphaFoldDB" id="A0A3Q2CQ50"/>
<evidence type="ECO:0000313" key="6">
    <source>
        <dbReference type="Proteomes" id="UP000265020"/>
    </source>
</evidence>
<dbReference type="PANTHER" id="PTHR13976">
    <property type="entry name" value="HETEROGENEOUS NUCLEAR RIBONUCLEOPROTEIN-RELATED"/>
    <property type="match status" value="1"/>
</dbReference>
<dbReference type="SMART" id="SM00360">
    <property type="entry name" value="RRM"/>
    <property type="match status" value="3"/>
</dbReference>
<evidence type="ECO:0000256" key="1">
    <source>
        <dbReference type="ARBA" id="ARBA00022737"/>
    </source>
</evidence>
<keyword evidence="2" id="KW-0694">RNA-binding</keyword>
<feature type="domain" description="RRM" evidence="4">
    <location>
        <begin position="245"/>
        <end position="338"/>
    </location>
</feature>
<dbReference type="InterPro" id="IPR035979">
    <property type="entry name" value="RBD_domain_sf"/>
</dbReference>
<protein>
    <submittedName>
        <fullName evidence="5">RNA binding motif protein 12Ba</fullName>
    </submittedName>
</protein>
<reference evidence="5" key="2">
    <citation type="submission" date="2025-09" db="UniProtKB">
        <authorList>
            <consortium name="Ensembl"/>
        </authorList>
    </citation>
    <scope>IDENTIFICATION</scope>
</reference>
<dbReference type="CDD" id="cd12254">
    <property type="entry name" value="RRM_hnRNPH_ESRPs_RBM12_like"/>
    <property type="match status" value="1"/>
</dbReference>
<dbReference type="InterPro" id="IPR050666">
    <property type="entry name" value="ESRP"/>
</dbReference>
<dbReference type="InterPro" id="IPR012677">
    <property type="entry name" value="Nucleotide-bd_a/b_plait_sf"/>
</dbReference>
<dbReference type="SUPFAM" id="SSF54928">
    <property type="entry name" value="RNA-binding domain, RBD"/>
    <property type="match status" value="3"/>
</dbReference>
<dbReference type="InterPro" id="IPR000504">
    <property type="entry name" value="RRM_dom"/>
</dbReference>
<dbReference type="OMA" id="ICTFFKG"/>
<reference evidence="5" key="1">
    <citation type="submission" date="2025-08" db="UniProtKB">
        <authorList>
            <consortium name="Ensembl"/>
        </authorList>
    </citation>
    <scope>IDENTIFICATION</scope>
</reference>
<dbReference type="GeneTree" id="ENSGT00940000158322"/>
<keyword evidence="1" id="KW-0677">Repeat</keyword>
<dbReference type="Pfam" id="PF00076">
    <property type="entry name" value="RRM_1"/>
    <property type="match status" value="1"/>
</dbReference>
<evidence type="ECO:0000256" key="3">
    <source>
        <dbReference type="SAM" id="MobiDB-lite"/>
    </source>
</evidence>
<feature type="domain" description="RRM" evidence="4">
    <location>
        <begin position="4"/>
        <end position="72"/>
    </location>
</feature>
<sequence>MSTILRLEGLDVKAGTQDIREFFKSLHIPDGGVYIMGGSLGEAFIAFANENDAQIALLHNGNFLKGSMVFLHASSIKEMEQKLESFGKKTVSPERKTQYPAADKISPKHTSDLKPGYVRLFGLPSSTTKEEICTFFKGLHVKEVIVNVELGKGHGCLVKFANMQDASDALSFNLKLLGSFCVERKRSADNQVHLEPLKKPRHLTDTAFLIFNRRQDFDYAINLSGCHAGSGAIEVTSITKQIMWGMVAKNNPRNRRTGPTDPRLHSHLRKPDQQKTGTSQIRSLFCKFNLSLDDIMLLHDSEGRGRGEAVVTFESEQQAAEAQRMHGEEFLGTSVLLTLINGEQVENILNN</sequence>